<dbReference type="InterPro" id="IPR036291">
    <property type="entry name" value="NAD(P)-bd_dom_sf"/>
</dbReference>
<protein>
    <recommendedName>
        <fullName evidence="6">Short-chain dehydrogenase</fullName>
    </recommendedName>
</protein>
<name>A0A8H7TCN2_9HELO</name>
<dbReference type="PANTHER" id="PTHR24320">
    <property type="entry name" value="RETINOL DEHYDROGENASE"/>
    <property type="match status" value="1"/>
</dbReference>
<keyword evidence="2" id="KW-0521">NADP</keyword>
<accession>A0A8H7TCN2</accession>
<dbReference type="SUPFAM" id="SSF51735">
    <property type="entry name" value="NAD(P)-binding Rossmann-fold domains"/>
    <property type="match status" value="1"/>
</dbReference>
<dbReference type="GO" id="GO:0016491">
    <property type="term" value="F:oxidoreductase activity"/>
    <property type="evidence" value="ECO:0007669"/>
    <property type="project" value="UniProtKB-KW"/>
</dbReference>
<dbReference type="Proteomes" id="UP000664132">
    <property type="component" value="Unassembled WGS sequence"/>
</dbReference>
<dbReference type="Gene3D" id="3.40.50.720">
    <property type="entry name" value="NAD(P)-binding Rossmann-like Domain"/>
    <property type="match status" value="1"/>
</dbReference>
<evidence type="ECO:0000256" key="1">
    <source>
        <dbReference type="ARBA" id="ARBA00006484"/>
    </source>
</evidence>
<evidence type="ECO:0000256" key="3">
    <source>
        <dbReference type="ARBA" id="ARBA00023002"/>
    </source>
</evidence>
<evidence type="ECO:0000313" key="5">
    <source>
        <dbReference type="Proteomes" id="UP000664132"/>
    </source>
</evidence>
<evidence type="ECO:0008006" key="6">
    <source>
        <dbReference type="Google" id="ProtNLM"/>
    </source>
</evidence>
<reference evidence="4" key="1">
    <citation type="submission" date="2021-02" db="EMBL/GenBank/DDBJ databases">
        <title>Genome sequence Cadophora malorum strain M34.</title>
        <authorList>
            <person name="Stefanovic E."/>
            <person name="Vu D."/>
            <person name="Scully C."/>
            <person name="Dijksterhuis J."/>
            <person name="Roader J."/>
            <person name="Houbraken J."/>
        </authorList>
    </citation>
    <scope>NUCLEOTIDE SEQUENCE</scope>
    <source>
        <strain evidence="4">M34</strain>
    </source>
</reference>
<comment type="caution">
    <text evidence="4">The sequence shown here is derived from an EMBL/GenBank/DDBJ whole genome shotgun (WGS) entry which is preliminary data.</text>
</comment>
<dbReference type="OrthoDB" id="191139at2759"/>
<gene>
    <name evidence="4" type="ORF">IFR04_009617</name>
</gene>
<evidence type="ECO:0000313" key="4">
    <source>
        <dbReference type="EMBL" id="KAG4417247.1"/>
    </source>
</evidence>
<dbReference type="PANTHER" id="PTHR24320:SF236">
    <property type="entry name" value="SHORT-CHAIN DEHYDROGENASE-RELATED"/>
    <property type="match status" value="1"/>
</dbReference>
<sequence length="336" mass="36461">MARFLSQFFPPSPTFTEKDVPDLTGKVFIVTGGNSGVGFEIVKILYAKGGTVYIASRSPDKVASAIKEIKSLVTDATGKLLGLHLDLGDLTTVPRCVSTFLAQESQLDVLFNNAGISQEPSGNVSKQGHEIHMATNCLGHFLLTNMLLPILLRTAKSSQEASVRVVYTSSGIMDIAAPPGGLSLAELVPGNFSKSPDRNYASSKAGCWMLAAELDKRTRKYGLLCVCQSPGTLNTKGWDQAPRMVKLMMKLVMHEPKMGAYTGLWAGLSPEVKLDDGGRYGLPWGRWDTDPKKEILESMKTKEEGGTGLSAEFWTWCEDRAEGFACLGQIMKTTVE</sequence>
<organism evidence="4 5">
    <name type="scientific">Cadophora malorum</name>
    <dbReference type="NCBI Taxonomy" id="108018"/>
    <lineage>
        <taxon>Eukaryota</taxon>
        <taxon>Fungi</taxon>
        <taxon>Dikarya</taxon>
        <taxon>Ascomycota</taxon>
        <taxon>Pezizomycotina</taxon>
        <taxon>Leotiomycetes</taxon>
        <taxon>Helotiales</taxon>
        <taxon>Ploettnerulaceae</taxon>
        <taxon>Cadophora</taxon>
    </lineage>
</organism>
<dbReference type="PRINTS" id="PR00081">
    <property type="entry name" value="GDHRDH"/>
</dbReference>
<dbReference type="AlphaFoldDB" id="A0A8H7TCN2"/>
<proteinExistence type="inferred from homology"/>
<evidence type="ECO:0000256" key="2">
    <source>
        <dbReference type="ARBA" id="ARBA00022857"/>
    </source>
</evidence>
<keyword evidence="5" id="KW-1185">Reference proteome</keyword>
<dbReference type="Pfam" id="PF00106">
    <property type="entry name" value="adh_short"/>
    <property type="match status" value="1"/>
</dbReference>
<dbReference type="EMBL" id="JAFJYH010000160">
    <property type="protein sequence ID" value="KAG4417247.1"/>
    <property type="molecule type" value="Genomic_DNA"/>
</dbReference>
<keyword evidence="3" id="KW-0560">Oxidoreductase</keyword>
<comment type="similarity">
    <text evidence="1">Belongs to the short-chain dehydrogenases/reductases (SDR) family.</text>
</comment>
<dbReference type="InterPro" id="IPR002347">
    <property type="entry name" value="SDR_fam"/>
</dbReference>